<comment type="caution">
    <text evidence="1">The sequence shown here is derived from an EMBL/GenBank/DDBJ whole genome shotgun (WGS) entry which is preliminary data.</text>
</comment>
<sequence>QNSPFSGFKGTLDYYYNMGLACVRQWPRSPGHLRTQAVMSTWEAFSYASKEWKNLSPEVQAAYNKMASDSGLSGRDMFQRAYLKGIFQYPMP</sequence>
<dbReference type="EMBL" id="BARV01019717">
    <property type="protein sequence ID" value="GAI19540.1"/>
    <property type="molecule type" value="Genomic_DNA"/>
</dbReference>
<feature type="non-terminal residue" evidence="1">
    <location>
        <position position="1"/>
    </location>
</feature>
<protein>
    <submittedName>
        <fullName evidence="1">Uncharacterized protein</fullName>
    </submittedName>
</protein>
<organism evidence="1">
    <name type="scientific">marine sediment metagenome</name>
    <dbReference type="NCBI Taxonomy" id="412755"/>
    <lineage>
        <taxon>unclassified sequences</taxon>
        <taxon>metagenomes</taxon>
        <taxon>ecological metagenomes</taxon>
    </lineage>
</organism>
<evidence type="ECO:0000313" key="1">
    <source>
        <dbReference type="EMBL" id="GAI19540.1"/>
    </source>
</evidence>
<dbReference type="AlphaFoldDB" id="X1MY20"/>
<gene>
    <name evidence="1" type="ORF">S06H3_33073</name>
</gene>
<reference evidence="1" key="1">
    <citation type="journal article" date="2014" name="Front. Microbiol.">
        <title>High frequency of phylogenetically diverse reductive dehalogenase-homologous genes in deep subseafloor sedimentary metagenomes.</title>
        <authorList>
            <person name="Kawai M."/>
            <person name="Futagami T."/>
            <person name="Toyoda A."/>
            <person name="Takaki Y."/>
            <person name="Nishi S."/>
            <person name="Hori S."/>
            <person name="Arai W."/>
            <person name="Tsubouchi T."/>
            <person name="Morono Y."/>
            <person name="Uchiyama I."/>
            <person name="Ito T."/>
            <person name="Fujiyama A."/>
            <person name="Inagaki F."/>
            <person name="Takami H."/>
        </authorList>
    </citation>
    <scope>NUCLEOTIDE SEQUENCE</scope>
    <source>
        <strain evidence="1">Expedition CK06-06</strain>
    </source>
</reference>
<accession>X1MY20</accession>
<name>X1MY20_9ZZZZ</name>
<proteinExistence type="predicted"/>